<dbReference type="GO" id="GO:0004252">
    <property type="term" value="F:serine-type endopeptidase activity"/>
    <property type="evidence" value="ECO:0007669"/>
    <property type="project" value="InterPro"/>
</dbReference>
<dbReference type="AlphaFoldDB" id="A0A5C8PSN8"/>
<evidence type="ECO:0000313" key="2">
    <source>
        <dbReference type="EMBL" id="TXL80360.1"/>
    </source>
</evidence>
<evidence type="ECO:0000259" key="1">
    <source>
        <dbReference type="Pfam" id="PF01726"/>
    </source>
</evidence>
<sequence>MSLTPQQHRLLVFIADHLRDTGVCPTNSEMMAAIGTRARGNVHAMVGLLEERGYLRRRFRRRSRCIEILRLPDDVAAGWLRAVSIDAIVRELMRRGGEPPARLLLAACPRCGNELDGEGARECMSSDRDKQLTAA</sequence>
<name>A0A5C8PSN8_9HYPH</name>
<proteinExistence type="predicted"/>
<dbReference type="InterPro" id="IPR036388">
    <property type="entry name" value="WH-like_DNA-bd_sf"/>
</dbReference>
<protein>
    <recommendedName>
        <fullName evidence="1">LexA repressor DNA-binding domain-containing protein</fullName>
    </recommendedName>
</protein>
<dbReference type="OrthoDB" id="8266124at2"/>
<keyword evidence="3" id="KW-1185">Reference proteome</keyword>
<organism evidence="2 3">
    <name type="scientific">Vineibacter terrae</name>
    <dbReference type="NCBI Taxonomy" id="2586908"/>
    <lineage>
        <taxon>Bacteria</taxon>
        <taxon>Pseudomonadati</taxon>
        <taxon>Pseudomonadota</taxon>
        <taxon>Alphaproteobacteria</taxon>
        <taxon>Hyphomicrobiales</taxon>
        <taxon>Vineibacter</taxon>
    </lineage>
</organism>
<evidence type="ECO:0000313" key="3">
    <source>
        <dbReference type="Proteomes" id="UP000321638"/>
    </source>
</evidence>
<dbReference type="Proteomes" id="UP000321638">
    <property type="component" value="Unassembled WGS sequence"/>
</dbReference>
<dbReference type="GO" id="GO:0006508">
    <property type="term" value="P:proteolysis"/>
    <property type="evidence" value="ECO:0007669"/>
    <property type="project" value="InterPro"/>
</dbReference>
<gene>
    <name evidence="2" type="ORF">FHP25_04835</name>
</gene>
<dbReference type="Gene3D" id="1.10.10.10">
    <property type="entry name" value="Winged helix-like DNA-binding domain superfamily/Winged helix DNA-binding domain"/>
    <property type="match status" value="1"/>
</dbReference>
<dbReference type="SUPFAM" id="SSF46785">
    <property type="entry name" value="Winged helix' DNA-binding domain"/>
    <property type="match status" value="1"/>
</dbReference>
<dbReference type="Pfam" id="PF01726">
    <property type="entry name" value="LexA_DNA_bind"/>
    <property type="match status" value="1"/>
</dbReference>
<dbReference type="InterPro" id="IPR036390">
    <property type="entry name" value="WH_DNA-bd_sf"/>
</dbReference>
<dbReference type="InterPro" id="IPR006199">
    <property type="entry name" value="LexA_DNA-bd_dom"/>
</dbReference>
<comment type="caution">
    <text evidence="2">The sequence shown here is derived from an EMBL/GenBank/DDBJ whole genome shotgun (WGS) entry which is preliminary data.</text>
</comment>
<dbReference type="RefSeq" id="WP_147845774.1">
    <property type="nucleotide sequence ID" value="NZ_VDUZ01000004.1"/>
</dbReference>
<dbReference type="EMBL" id="VDUZ01000004">
    <property type="protein sequence ID" value="TXL80360.1"/>
    <property type="molecule type" value="Genomic_DNA"/>
</dbReference>
<feature type="domain" description="LexA repressor DNA-binding" evidence="1">
    <location>
        <begin position="2"/>
        <end position="58"/>
    </location>
</feature>
<accession>A0A5C8PSN8</accession>
<reference evidence="2 3" key="1">
    <citation type="submission" date="2019-06" db="EMBL/GenBank/DDBJ databases">
        <title>New taxonomy in bacterial strain CC-CFT640, isolated from vineyard.</title>
        <authorList>
            <person name="Lin S.-Y."/>
            <person name="Tsai C.-F."/>
            <person name="Young C.-C."/>
        </authorList>
    </citation>
    <scope>NUCLEOTIDE SEQUENCE [LARGE SCALE GENOMIC DNA]</scope>
    <source>
        <strain evidence="2 3">CC-CFT640</strain>
    </source>
</reference>